<feature type="transmembrane region" description="Helical" evidence="12">
    <location>
        <begin position="383"/>
        <end position="408"/>
    </location>
</feature>
<feature type="transmembrane region" description="Helical" evidence="12">
    <location>
        <begin position="219"/>
        <end position="241"/>
    </location>
</feature>
<evidence type="ECO:0000256" key="12">
    <source>
        <dbReference type="SAM" id="Phobius"/>
    </source>
</evidence>
<feature type="domain" description="Cation/H(+) antiporter central" evidence="14">
    <location>
        <begin position="522"/>
        <end position="658"/>
    </location>
</feature>
<feature type="transmembrane region" description="Helical" evidence="12">
    <location>
        <begin position="181"/>
        <end position="207"/>
    </location>
</feature>
<keyword evidence="17" id="KW-1185">Reference proteome</keyword>
<dbReference type="Gene3D" id="1.20.1530.20">
    <property type="match status" value="1"/>
</dbReference>
<evidence type="ECO:0000256" key="3">
    <source>
        <dbReference type="ARBA" id="ARBA00004141"/>
    </source>
</evidence>
<dbReference type="InterPro" id="IPR006153">
    <property type="entry name" value="Cation/H_exchanger_TM"/>
</dbReference>
<evidence type="ECO:0000256" key="5">
    <source>
        <dbReference type="ARBA" id="ARBA00022538"/>
    </source>
</evidence>
<feature type="transmembrane region" description="Helical" evidence="12">
    <location>
        <begin position="38"/>
        <end position="58"/>
    </location>
</feature>
<keyword evidence="4" id="KW-0813">Transport</keyword>
<dbReference type="InterPro" id="IPR057291">
    <property type="entry name" value="CHX17_2nd"/>
</dbReference>
<comment type="function">
    <text evidence="1">May function as sodium-coupled metabolite transporter across the chloroplast envelope.</text>
</comment>
<evidence type="ECO:0000256" key="9">
    <source>
        <dbReference type="ARBA" id="ARBA00023065"/>
    </source>
</evidence>
<dbReference type="Pfam" id="PF23259">
    <property type="entry name" value="CHX17_C"/>
    <property type="match status" value="1"/>
</dbReference>
<keyword evidence="5" id="KW-0633">Potassium transport</keyword>
<feature type="domain" description="Cation/H+ exchanger transmembrane" evidence="13">
    <location>
        <begin position="51"/>
        <end position="465"/>
    </location>
</feature>
<feature type="transmembrane region" description="Helical" evidence="12">
    <location>
        <begin position="261"/>
        <end position="280"/>
    </location>
</feature>
<dbReference type="PANTHER" id="PTHR32468:SF164">
    <property type="entry name" value="OS05G0485000 PROTEIN"/>
    <property type="match status" value="1"/>
</dbReference>
<dbReference type="GO" id="GO:0015297">
    <property type="term" value="F:antiporter activity"/>
    <property type="evidence" value="ECO:0007669"/>
    <property type="project" value="InterPro"/>
</dbReference>
<accession>A0AAQ3KYA5</accession>
<evidence type="ECO:0000256" key="1">
    <source>
        <dbReference type="ARBA" id="ARBA00003198"/>
    </source>
</evidence>
<dbReference type="Proteomes" id="UP001327560">
    <property type="component" value="Chromosome 8"/>
</dbReference>
<organism evidence="16 17">
    <name type="scientific">Canna indica</name>
    <name type="common">Indian-shot</name>
    <dbReference type="NCBI Taxonomy" id="4628"/>
    <lineage>
        <taxon>Eukaryota</taxon>
        <taxon>Viridiplantae</taxon>
        <taxon>Streptophyta</taxon>
        <taxon>Embryophyta</taxon>
        <taxon>Tracheophyta</taxon>
        <taxon>Spermatophyta</taxon>
        <taxon>Magnoliopsida</taxon>
        <taxon>Liliopsida</taxon>
        <taxon>Zingiberales</taxon>
        <taxon>Cannaceae</taxon>
        <taxon>Canna</taxon>
    </lineage>
</organism>
<evidence type="ECO:0000256" key="8">
    <source>
        <dbReference type="ARBA" id="ARBA00022989"/>
    </source>
</evidence>
<feature type="transmembrane region" description="Helical" evidence="12">
    <location>
        <begin position="123"/>
        <end position="139"/>
    </location>
</feature>
<proteinExistence type="inferred from homology"/>
<dbReference type="GO" id="GO:0016020">
    <property type="term" value="C:membrane"/>
    <property type="evidence" value="ECO:0007669"/>
    <property type="project" value="UniProtKB-SubCell"/>
</dbReference>
<keyword evidence="6 12" id="KW-0812">Transmembrane</keyword>
<dbReference type="AlphaFoldDB" id="A0AAQ3KYA5"/>
<dbReference type="GO" id="GO:0012505">
    <property type="term" value="C:endomembrane system"/>
    <property type="evidence" value="ECO:0007669"/>
    <property type="project" value="TreeGrafter"/>
</dbReference>
<evidence type="ECO:0000259" key="15">
    <source>
        <dbReference type="Pfam" id="PF23259"/>
    </source>
</evidence>
<evidence type="ECO:0000256" key="11">
    <source>
        <dbReference type="ARBA" id="ARBA00038341"/>
    </source>
</evidence>
<evidence type="ECO:0000259" key="14">
    <source>
        <dbReference type="Pfam" id="PF23256"/>
    </source>
</evidence>
<evidence type="ECO:0000259" key="13">
    <source>
        <dbReference type="Pfam" id="PF00999"/>
    </source>
</evidence>
<evidence type="ECO:0000256" key="7">
    <source>
        <dbReference type="ARBA" id="ARBA00022958"/>
    </source>
</evidence>
<dbReference type="GO" id="GO:0009941">
    <property type="term" value="C:chloroplast envelope"/>
    <property type="evidence" value="ECO:0007669"/>
    <property type="project" value="UniProtKB-SubCell"/>
</dbReference>
<reference evidence="16 17" key="1">
    <citation type="submission" date="2023-10" db="EMBL/GenBank/DDBJ databases">
        <title>Chromosome-scale genome assembly provides insights into flower coloration mechanisms of Canna indica.</title>
        <authorList>
            <person name="Li C."/>
        </authorList>
    </citation>
    <scope>NUCLEOTIDE SEQUENCE [LARGE SCALE GENOMIC DNA]</scope>
    <source>
        <tissue evidence="16">Flower</tissue>
    </source>
</reference>
<evidence type="ECO:0000313" key="16">
    <source>
        <dbReference type="EMBL" id="WOL16850.1"/>
    </source>
</evidence>
<dbReference type="Pfam" id="PF23256">
    <property type="entry name" value="CHX17_2nd"/>
    <property type="match status" value="1"/>
</dbReference>
<feature type="transmembrane region" description="Helical" evidence="12">
    <location>
        <begin position="151"/>
        <end position="175"/>
    </location>
</feature>
<comment type="subcellular location">
    <subcellularLocation>
        <location evidence="3">Membrane</location>
        <topology evidence="3">Multi-pass membrane protein</topology>
    </subcellularLocation>
    <subcellularLocation>
        <location evidence="2">Plastid</location>
        <location evidence="2">Chloroplast envelope</location>
    </subcellularLocation>
</comment>
<dbReference type="InterPro" id="IPR038770">
    <property type="entry name" value="Na+/solute_symporter_sf"/>
</dbReference>
<comment type="similarity">
    <text evidence="11">Belongs to the monovalent cation:proton antiporter 2 (CPA2) transporter (TC 2.A.37) family. CHX (TC 2.A.37.4) subfamily.</text>
</comment>
<gene>
    <name evidence="16" type="ORF">Cni_G25638</name>
</gene>
<evidence type="ECO:0000256" key="4">
    <source>
        <dbReference type="ARBA" id="ARBA00022448"/>
    </source>
</evidence>
<sequence length="882" mass="97003">MAVSWELDNGTIFTPFKYCYYPTDVAAGGMMRQYDLKFYALPVLLWQVVLVLFVARVLTFLLKPIRQPRVVAEIITGIIVGPTVLAKIKITTPQNINGVIEYTETTAGEILFPTQSFKQIDCMGYLGLLFFLFLVGVEFDVKLVTQARKKVFAIATTSMLLPFGIATLVGLAMNLKAPNHVYYLTYIIFLGAAMAVTAFPVLVRLLSELKLLNSEIGQVVLPSAIIADMMAWVFLVLSVIIPGKQEVDGEGMHIDGAMKLASLWIILSGLAFILVCWLVFRPIMCWMVRRTPEGEPVSDIFLVSIVIMVLAAGLATDAIGFHAVFGAFVFGLMVPQGPLTDAMRDKIGEFVVNIILPVFFASSGFKTDLSLIAVHTKEDAKILVALVLMSLFTLAVKVGSSALIAQYYSIPVPHGLSIGLLMSVKGPIEMIILNIGNQKQVFDVRTYTILVLASVLTTSSVAPLVTMLNKSNRIRISYKRRNLQRSRPDMELRMLACVHTARNVPSIISLLQMSNPTKRSPIFVYALQLLELTGRASAMLIVHEAGKKRDSKRVGGGTASSTMVHSEQIIAAFENYEQHAGGVSVQQLTTISPYSTMHEDIFNIAEERHATMIILPFHKMMTVAGDFEDTNPAIRSVNQSVLANPPCTIGILVDRGLNRTGRFTVGQQMSHNVAMLFFGGPDDREALTYCWRLAENPGINLTVVRFIPGEEVMIPPSPVPSCDEGSMTAIPEVDMQRDLDDDCVNQFRLRYVSEETVMYTEKIINNTEDTVAAIRAMNKSHSMYVVGKGQGMESSPLLVGLMEWTEYPELGPIGDMLVSPDFGEAVSVLVVQQYLSMEVGGGGMSEMPLQPESPRPAGVQRYLNNAYHKARHGAGFNSGWNG</sequence>
<feature type="transmembrane region" description="Helical" evidence="12">
    <location>
        <begin position="350"/>
        <end position="371"/>
    </location>
</feature>
<dbReference type="GO" id="GO:0006885">
    <property type="term" value="P:regulation of pH"/>
    <property type="evidence" value="ECO:0007669"/>
    <property type="project" value="TreeGrafter"/>
</dbReference>
<keyword evidence="7" id="KW-0630">Potassium</keyword>
<keyword evidence="10 12" id="KW-0472">Membrane</keyword>
<evidence type="ECO:0000256" key="10">
    <source>
        <dbReference type="ARBA" id="ARBA00023136"/>
    </source>
</evidence>
<evidence type="ECO:0000256" key="6">
    <source>
        <dbReference type="ARBA" id="ARBA00022692"/>
    </source>
</evidence>
<evidence type="ECO:0000256" key="2">
    <source>
        <dbReference type="ARBA" id="ARBA00004119"/>
    </source>
</evidence>
<evidence type="ECO:0008006" key="18">
    <source>
        <dbReference type="Google" id="ProtNLM"/>
    </source>
</evidence>
<keyword evidence="8 12" id="KW-1133">Transmembrane helix</keyword>
<dbReference type="GO" id="GO:0006813">
    <property type="term" value="P:potassium ion transport"/>
    <property type="evidence" value="ECO:0007669"/>
    <property type="project" value="UniProtKB-KW"/>
</dbReference>
<name>A0AAQ3KYA5_9LILI</name>
<dbReference type="GO" id="GO:1902600">
    <property type="term" value="P:proton transmembrane transport"/>
    <property type="evidence" value="ECO:0007669"/>
    <property type="project" value="InterPro"/>
</dbReference>
<evidence type="ECO:0000313" key="17">
    <source>
        <dbReference type="Proteomes" id="UP001327560"/>
    </source>
</evidence>
<feature type="transmembrane region" description="Helical" evidence="12">
    <location>
        <begin position="447"/>
        <end position="469"/>
    </location>
</feature>
<feature type="domain" description="Cation/H(+) antiporter C-terminal" evidence="15">
    <location>
        <begin position="672"/>
        <end position="835"/>
    </location>
</feature>
<dbReference type="EMBL" id="CP136897">
    <property type="protein sequence ID" value="WOL16850.1"/>
    <property type="molecule type" value="Genomic_DNA"/>
</dbReference>
<dbReference type="InterPro" id="IPR057290">
    <property type="entry name" value="CHX17_C"/>
</dbReference>
<protein>
    <recommendedName>
        <fullName evidence="18">Cation/H+ exchanger domain-containing protein</fullName>
    </recommendedName>
</protein>
<feature type="transmembrane region" description="Helical" evidence="12">
    <location>
        <begin position="300"/>
        <end position="330"/>
    </location>
</feature>
<dbReference type="PANTHER" id="PTHR32468">
    <property type="entry name" value="CATION/H + ANTIPORTER"/>
    <property type="match status" value="1"/>
</dbReference>
<dbReference type="Pfam" id="PF00999">
    <property type="entry name" value="Na_H_Exchanger"/>
    <property type="match status" value="1"/>
</dbReference>
<dbReference type="InterPro" id="IPR050794">
    <property type="entry name" value="CPA2_transporter"/>
</dbReference>
<keyword evidence="9" id="KW-0406">Ion transport</keyword>